<evidence type="ECO:0000313" key="1">
    <source>
        <dbReference type="EMBL" id="TFK92372.1"/>
    </source>
</evidence>
<dbReference type="Proteomes" id="UP000308197">
    <property type="component" value="Unassembled WGS sequence"/>
</dbReference>
<dbReference type="AlphaFoldDB" id="A0A5C3PS97"/>
<name>A0A5C3PS97_9APHY</name>
<dbReference type="EMBL" id="ML211000">
    <property type="protein sequence ID" value="TFK92372.1"/>
    <property type="molecule type" value="Genomic_DNA"/>
</dbReference>
<protein>
    <recommendedName>
        <fullName evidence="3">CxC5 like cysteine cluster associated with KDZ domain-containing protein</fullName>
    </recommendedName>
</protein>
<gene>
    <name evidence="1" type="ORF">K466DRAFT_480770</name>
</gene>
<reference evidence="1 2" key="1">
    <citation type="journal article" date="2019" name="Nat. Ecol. Evol.">
        <title>Megaphylogeny resolves global patterns of mushroom evolution.</title>
        <authorList>
            <person name="Varga T."/>
            <person name="Krizsan K."/>
            <person name="Foldi C."/>
            <person name="Dima B."/>
            <person name="Sanchez-Garcia M."/>
            <person name="Sanchez-Ramirez S."/>
            <person name="Szollosi G.J."/>
            <person name="Szarkandi J.G."/>
            <person name="Papp V."/>
            <person name="Albert L."/>
            <person name="Andreopoulos W."/>
            <person name="Angelini C."/>
            <person name="Antonin V."/>
            <person name="Barry K.W."/>
            <person name="Bougher N.L."/>
            <person name="Buchanan P."/>
            <person name="Buyck B."/>
            <person name="Bense V."/>
            <person name="Catcheside P."/>
            <person name="Chovatia M."/>
            <person name="Cooper J."/>
            <person name="Damon W."/>
            <person name="Desjardin D."/>
            <person name="Finy P."/>
            <person name="Geml J."/>
            <person name="Haridas S."/>
            <person name="Hughes K."/>
            <person name="Justo A."/>
            <person name="Karasinski D."/>
            <person name="Kautmanova I."/>
            <person name="Kiss B."/>
            <person name="Kocsube S."/>
            <person name="Kotiranta H."/>
            <person name="LaButti K.M."/>
            <person name="Lechner B.E."/>
            <person name="Liimatainen K."/>
            <person name="Lipzen A."/>
            <person name="Lukacs Z."/>
            <person name="Mihaltcheva S."/>
            <person name="Morgado L.N."/>
            <person name="Niskanen T."/>
            <person name="Noordeloos M.E."/>
            <person name="Ohm R.A."/>
            <person name="Ortiz-Santana B."/>
            <person name="Ovrebo C."/>
            <person name="Racz N."/>
            <person name="Riley R."/>
            <person name="Savchenko A."/>
            <person name="Shiryaev A."/>
            <person name="Soop K."/>
            <person name="Spirin V."/>
            <person name="Szebenyi C."/>
            <person name="Tomsovsky M."/>
            <person name="Tulloss R.E."/>
            <person name="Uehling J."/>
            <person name="Grigoriev I.V."/>
            <person name="Vagvolgyi C."/>
            <person name="Papp T."/>
            <person name="Martin F.M."/>
            <person name="Miettinen O."/>
            <person name="Hibbett D.S."/>
            <person name="Nagy L.G."/>
        </authorList>
    </citation>
    <scope>NUCLEOTIDE SEQUENCE [LARGE SCALE GENOMIC DNA]</scope>
    <source>
        <strain evidence="1 2">HHB13444</strain>
    </source>
</reference>
<dbReference type="STRING" id="1314778.A0A5C3PS97"/>
<organism evidence="1 2">
    <name type="scientific">Polyporus arcularius HHB13444</name>
    <dbReference type="NCBI Taxonomy" id="1314778"/>
    <lineage>
        <taxon>Eukaryota</taxon>
        <taxon>Fungi</taxon>
        <taxon>Dikarya</taxon>
        <taxon>Basidiomycota</taxon>
        <taxon>Agaricomycotina</taxon>
        <taxon>Agaricomycetes</taxon>
        <taxon>Polyporales</taxon>
        <taxon>Polyporaceae</taxon>
        <taxon>Polyporus</taxon>
    </lineage>
</organism>
<accession>A0A5C3PS97</accession>
<sequence length="175" mass="19813">MPQLEWEAEVCEYVQALARLIRPPAKSGVSAVPLPPDIPLLGPRFIPPSFIHTRRRQHAPEITPDPAYLKPLNIVHPLYYPEILTRCPNCRIAGTKSNIAWNGWTSTGPREVHGLMMEETVIGVQLRCKTCEAKHAKEASDTEGEGKYCFVLTNHLYWKQIEHWEVPGKLAILDN</sequence>
<keyword evidence="2" id="KW-1185">Reference proteome</keyword>
<dbReference type="InParanoid" id="A0A5C3PS97"/>
<proteinExistence type="predicted"/>
<evidence type="ECO:0008006" key="3">
    <source>
        <dbReference type="Google" id="ProtNLM"/>
    </source>
</evidence>
<evidence type="ECO:0000313" key="2">
    <source>
        <dbReference type="Proteomes" id="UP000308197"/>
    </source>
</evidence>